<keyword evidence="1" id="KW-1133">Transmembrane helix</keyword>
<evidence type="ECO:0000256" key="1">
    <source>
        <dbReference type="SAM" id="Phobius"/>
    </source>
</evidence>
<reference evidence="2" key="1">
    <citation type="submission" date="2020-08" db="EMBL/GenBank/DDBJ databases">
        <title>Hyunsoonleella sp. strain SJ7 genome sequencing and assembly.</title>
        <authorList>
            <person name="Kim I."/>
        </authorList>
    </citation>
    <scope>NUCLEOTIDE SEQUENCE</scope>
    <source>
        <strain evidence="2">SJ7</strain>
    </source>
</reference>
<comment type="caution">
    <text evidence="2">The sequence shown here is derived from an EMBL/GenBank/DDBJ whole genome shotgun (WGS) entry which is preliminary data.</text>
</comment>
<dbReference type="RefSeq" id="WP_186563015.1">
    <property type="nucleotide sequence ID" value="NZ_JACNMF010000004.1"/>
</dbReference>
<dbReference type="AlphaFoldDB" id="A0A923KGY3"/>
<keyword evidence="1" id="KW-0812">Transmembrane</keyword>
<keyword evidence="3" id="KW-1185">Reference proteome</keyword>
<feature type="transmembrane region" description="Helical" evidence="1">
    <location>
        <begin position="6"/>
        <end position="27"/>
    </location>
</feature>
<organism evidence="2 3">
    <name type="scientific">Hyunsoonleella aquatilis</name>
    <dbReference type="NCBI Taxonomy" id="2762758"/>
    <lineage>
        <taxon>Bacteria</taxon>
        <taxon>Pseudomonadati</taxon>
        <taxon>Bacteroidota</taxon>
        <taxon>Flavobacteriia</taxon>
        <taxon>Flavobacteriales</taxon>
        <taxon>Flavobacteriaceae</taxon>
    </lineage>
</organism>
<keyword evidence="1" id="KW-0472">Membrane</keyword>
<evidence type="ECO:0000313" key="2">
    <source>
        <dbReference type="EMBL" id="MBC3759306.1"/>
    </source>
</evidence>
<evidence type="ECO:0000313" key="3">
    <source>
        <dbReference type="Proteomes" id="UP000656244"/>
    </source>
</evidence>
<gene>
    <name evidence="2" type="ORF">H7U19_12885</name>
</gene>
<dbReference type="Proteomes" id="UP000656244">
    <property type="component" value="Unassembled WGS sequence"/>
</dbReference>
<protein>
    <recommendedName>
        <fullName evidence="4">DUF4926 domain-containing protein</fullName>
    </recommendedName>
</protein>
<dbReference type="EMBL" id="JACNMF010000004">
    <property type="protein sequence ID" value="MBC3759306.1"/>
    <property type="molecule type" value="Genomic_DNA"/>
</dbReference>
<proteinExistence type="predicted"/>
<name>A0A923KGY3_9FLAO</name>
<accession>A0A923KGY3</accession>
<sequence>MIVLEILGRIFIEFLFEGIILGIYRLLKKFFELIKIRLFGFEKKTLHRKKILEQKLLYKEIELLENVNPNLKYGQKGVILEIIDKENVFAEFLDANGKQIEFENKIVFSIKMNQFKLKK</sequence>
<evidence type="ECO:0008006" key="4">
    <source>
        <dbReference type="Google" id="ProtNLM"/>
    </source>
</evidence>